<evidence type="ECO:0000256" key="1">
    <source>
        <dbReference type="ARBA" id="ARBA00004196"/>
    </source>
</evidence>
<dbReference type="RefSeq" id="WP_155148956.1">
    <property type="nucleotide sequence ID" value="NZ_JACOPQ010000007.1"/>
</dbReference>
<dbReference type="InterPro" id="IPR013378">
    <property type="entry name" value="InlB-like_B-rpt"/>
</dbReference>
<name>A0A8J6JLG8_9FIRM</name>
<dbReference type="InterPro" id="IPR022038">
    <property type="entry name" value="Ig-like_bact"/>
</dbReference>
<dbReference type="InterPro" id="IPR042229">
    <property type="entry name" value="Listeria/Bacterioides_rpt_sf"/>
</dbReference>
<feature type="signal peptide" evidence="3">
    <location>
        <begin position="1"/>
        <end position="26"/>
    </location>
</feature>
<proteinExistence type="predicted"/>
<evidence type="ECO:0000256" key="2">
    <source>
        <dbReference type="SAM" id="MobiDB-lite"/>
    </source>
</evidence>
<dbReference type="Pfam" id="PF09479">
    <property type="entry name" value="Flg_new"/>
    <property type="match status" value="2"/>
</dbReference>
<dbReference type="GO" id="GO:0030313">
    <property type="term" value="C:cell envelope"/>
    <property type="evidence" value="ECO:0007669"/>
    <property type="project" value="UniProtKB-SubCell"/>
</dbReference>
<comment type="subcellular location">
    <subcellularLocation>
        <location evidence="1">Cell envelope</location>
    </subcellularLocation>
</comment>
<dbReference type="NCBIfam" id="TIGR02543">
    <property type="entry name" value="List_Bact_rpt"/>
    <property type="match status" value="1"/>
</dbReference>
<accession>A0A8J6JLG8</accession>
<feature type="domain" description="Ig-like" evidence="4">
    <location>
        <begin position="64"/>
        <end position="131"/>
    </location>
</feature>
<dbReference type="AlphaFoldDB" id="A0A8J6JLG8"/>
<dbReference type="EMBL" id="JACOPQ010000007">
    <property type="protein sequence ID" value="MBC5737442.1"/>
    <property type="molecule type" value="Genomic_DNA"/>
</dbReference>
<sequence length="464" mass="49887">MKRNIRSWVWPLLCAAALLLSLAACGGDQTGQGEQPTKGPQQSQGSTGDIGERTVASIEVAKLPDKTAYVIGDTFSPQGGTIKVNYDDGSSDEIEMTDSGVELSQPKMNTANTKNVTVSYGGKKVTFKIEVAGAMCGVTFAPNYDGASAAEAVQVSKGSAVTEPAFPVREGYTFQGWYIDTDFTSRYDFSVPVEDDITLYALWTRDGAEYVNVTFDYDYYGVTLSAYSYPVEKGTAVARPAADPTRVGYAFAGWVDETGSAYDFAAPLASDTTVKAAWTKTASKEIYVFEAEDTDLTGKIGPSYSGTAQEESMIIFNDSIGASNDRVVGYMCQKDNTLEFYIASDADVSDATLTVRVTGEYITMSYDGNDFQVLVNGSSKSYSTVTVEADQSGLAQCDDRIVIDSVALKKGENLIQLKTNNTNAVSGTTFTSNAPIIDCIKLETSAVLIWDENHGVPALDNYQH</sequence>
<evidence type="ECO:0000313" key="6">
    <source>
        <dbReference type="Proteomes" id="UP000607645"/>
    </source>
</evidence>
<feature type="compositionally biased region" description="Polar residues" evidence="2">
    <location>
        <begin position="31"/>
        <end position="47"/>
    </location>
</feature>
<dbReference type="Gene3D" id="2.60.40.3630">
    <property type="match status" value="1"/>
</dbReference>
<keyword evidence="6" id="KW-1185">Reference proteome</keyword>
<evidence type="ECO:0000313" key="5">
    <source>
        <dbReference type="EMBL" id="MBC5737442.1"/>
    </source>
</evidence>
<evidence type="ECO:0000256" key="3">
    <source>
        <dbReference type="SAM" id="SignalP"/>
    </source>
</evidence>
<keyword evidence="3" id="KW-0732">Signal</keyword>
<feature type="chain" id="PRO_5038821802" evidence="3">
    <location>
        <begin position="27"/>
        <end position="464"/>
    </location>
</feature>
<feature type="region of interest" description="Disordered" evidence="2">
    <location>
        <begin position="28"/>
        <end position="50"/>
    </location>
</feature>
<organism evidence="5 6">
    <name type="scientific">Lawsonibacter faecis</name>
    <dbReference type="NCBI Taxonomy" id="2763052"/>
    <lineage>
        <taxon>Bacteria</taxon>
        <taxon>Bacillati</taxon>
        <taxon>Bacillota</taxon>
        <taxon>Clostridia</taxon>
        <taxon>Eubacteriales</taxon>
        <taxon>Oscillospiraceae</taxon>
        <taxon>Lawsonibacter</taxon>
    </lineage>
</organism>
<dbReference type="PROSITE" id="PS51257">
    <property type="entry name" value="PROKAR_LIPOPROTEIN"/>
    <property type="match status" value="1"/>
</dbReference>
<comment type="caution">
    <text evidence="5">The sequence shown here is derived from an EMBL/GenBank/DDBJ whole genome shotgun (WGS) entry which is preliminary data.</text>
</comment>
<dbReference type="Gene3D" id="2.60.40.4270">
    <property type="entry name" value="Listeria-Bacteroides repeat domain"/>
    <property type="match status" value="2"/>
</dbReference>
<reference evidence="5" key="1">
    <citation type="submission" date="2020-08" db="EMBL/GenBank/DDBJ databases">
        <title>Genome public.</title>
        <authorList>
            <person name="Liu C."/>
            <person name="Sun Q."/>
        </authorList>
    </citation>
    <scope>NUCLEOTIDE SEQUENCE</scope>
    <source>
        <strain evidence="5">NSJ-52</strain>
    </source>
</reference>
<dbReference type="Proteomes" id="UP000607645">
    <property type="component" value="Unassembled WGS sequence"/>
</dbReference>
<dbReference type="Pfam" id="PF07523">
    <property type="entry name" value="Big_3"/>
    <property type="match status" value="1"/>
</dbReference>
<evidence type="ECO:0000259" key="4">
    <source>
        <dbReference type="Pfam" id="PF07523"/>
    </source>
</evidence>
<protein>
    <submittedName>
        <fullName evidence="5">InlB B-repeat-containing protein</fullName>
    </submittedName>
</protein>
<dbReference type="Gene3D" id="2.60.120.260">
    <property type="entry name" value="Galactose-binding domain-like"/>
    <property type="match status" value="1"/>
</dbReference>
<gene>
    <name evidence="5" type="ORF">H8S62_10540</name>
</gene>